<dbReference type="PANTHER" id="PTHR45856">
    <property type="entry name" value="ALPHA/BETA-HYDROLASES SUPERFAMILY PROTEIN"/>
    <property type="match status" value="1"/>
</dbReference>
<gene>
    <name evidence="3" type="ORF">SAMN04488101_10165</name>
</gene>
<dbReference type="RefSeq" id="WP_084286675.1">
    <property type="nucleotide sequence ID" value="NZ_FWYB01000001.1"/>
</dbReference>
<dbReference type="InterPro" id="IPR029058">
    <property type="entry name" value="AB_hydrolase_fold"/>
</dbReference>
<dbReference type="STRING" id="475255.SAMN04488101_10165"/>
<name>A0A1W1ZUN5_9SPHI</name>
<dbReference type="AlphaFoldDB" id="A0A1W1ZUN5"/>
<dbReference type="Proteomes" id="UP000192678">
    <property type="component" value="Unassembled WGS sequence"/>
</dbReference>
<dbReference type="InterPro" id="IPR051218">
    <property type="entry name" value="Sec_MonoDiacylglyc_Lipase"/>
</dbReference>
<dbReference type="SUPFAM" id="SSF53474">
    <property type="entry name" value="alpha/beta-Hydrolases"/>
    <property type="match status" value="1"/>
</dbReference>
<proteinExistence type="predicted"/>
<keyword evidence="1" id="KW-0732">Signal</keyword>
<dbReference type="Pfam" id="PF01764">
    <property type="entry name" value="Lipase_3"/>
    <property type="match status" value="1"/>
</dbReference>
<evidence type="ECO:0000313" key="4">
    <source>
        <dbReference type="Proteomes" id="UP000192678"/>
    </source>
</evidence>
<dbReference type="CDD" id="cd00519">
    <property type="entry name" value="Lipase_3"/>
    <property type="match status" value="1"/>
</dbReference>
<feature type="domain" description="Fungal lipase-type" evidence="2">
    <location>
        <begin position="89"/>
        <end position="243"/>
    </location>
</feature>
<dbReference type="InterPro" id="IPR002921">
    <property type="entry name" value="Fungal_lipase-type"/>
</dbReference>
<organism evidence="3 4">
    <name type="scientific">Pedobacter nyackensis</name>
    <dbReference type="NCBI Taxonomy" id="475255"/>
    <lineage>
        <taxon>Bacteria</taxon>
        <taxon>Pseudomonadati</taxon>
        <taxon>Bacteroidota</taxon>
        <taxon>Sphingobacteriia</taxon>
        <taxon>Sphingobacteriales</taxon>
        <taxon>Sphingobacteriaceae</taxon>
        <taxon>Pedobacter</taxon>
    </lineage>
</organism>
<feature type="chain" id="PRO_5012732294" evidence="1">
    <location>
        <begin position="22"/>
        <end position="369"/>
    </location>
</feature>
<evidence type="ECO:0000313" key="3">
    <source>
        <dbReference type="EMBL" id="SMC52195.1"/>
    </source>
</evidence>
<accession>A0A1W1ZUN5</accession>
<reference evidence="3 4" key="1">
    <citation type="submission" date="2017-04" db="EMBL/GenBank/DDBJ databases">
        <authorList>
            <person name="Afonso C.L."/>
            <person name="Miller P.J."/>
            <person name="Scott M.A."/>
            <person name="Spackman E."/>
            <person name="Goraichik I."/>
            <person name="Dimitrov K.M."/>
            <person name="Suarez D.L."/>
            <person name="Swayne D.E."/>
        </authorList>
    </citation>
    <scope>NUCLEOTIDE SEQUENCE [LARGE SCALE GENOMIC DNA]</scope>
    <source>
        <strain evidence="3 4">DSM 19625</strain>
    </source>
</reference>
<protein>
    <submittedName>
        <fullName evidence="3">Lipase (Class 3)</fullName>
    </submittedName>
</protein>
<evidence type="ECO:0000256" key="1">
    <source>
        <dbReference type="SAM" id="SignalP"/>
    </source>
</evidence>
<dbReference type="Gene3D" id="3.40.50.1820">
    <property type="entry name" value="alpha/beta hydrolase"/>
    <property type="match status" value="1"/>
</dbReference>
<sequence>MKKTIYLTAFLSILIFGSSYAQLLKPGFNKAECIEMLKISSRFGEGDYVKTFPEPVHYKMDYRSPVTGLDNRWDLWVGKPNDTLSSTAVISLRGTTQNTVSWLANFYAAMIPATGELQISKTDTFKYQLAANPKAAVHTGWMISLAFMSKGILHKIDSCYKQGIKEVIITGHSQGGAIAYLLTAYLYNLQQQNQVPADIRFKTYCTAAPKPGNLFFAYDYEATTRNWAYNMVNSADWVPETPMSVQTLNDFNATNPFTNVKATISKMPFPKNLAMRYAFNRLDKPTRRAQRNYQKYLGTFTSKMVKEQIPGYTPPKYFDSSNYVRTGNMVLLLADEDYYKVYPDNPSTSFVHHLHPPYLRLAEKLPDSL</sequence>
<keyword evidence="4" id="KW-1185">Reference proteome</keyword>
<dbReference type="GO" id="GO:0006629">
    <property type="term" value="P:lipid metabolic process"/>
    <property type="evidence" value="ECO:0007669"/>
    <property type="project" value="InterPro"/>
</dbReference>
<feature type="signal peptide" evidence="1">
    <location>
        <begin position="1"/>
        <end position="21"/>
    </location>
</feature>
<dbReference type="EMBL" id="FWYB01000001">
    <property type="protein sequence ID" value="SMC52195.1"/>
    <property type="molecule type" value="Genomic_DNA"/>
</dbReference>
<dbReference type="OrthoDB" id="927373at2"/>
<evidence type="ECO:0000259" key="2">
    <source>
        <dbReference type="Pfam" id="PF01764"/>
    </source>
</evidence>
<dbReference type="PANTHER" id="PTHR45856:SF11">
    <property type="entry name" value="FUNGAL LIPASE-LIKE DOMAIN-CONTAINING PROTEIN"/>
    <property type="match status" value="1"/>
</dbReference>